<proteinExistence type="predicted"/>
<dbReference type="Proteomes" id="UP001601422">
    <property type="component" value="Unassembled WGS sequence"/>
</dbReference>
<dbReference type="RefSeq" id="WP_389825640.1">
    <property type="nucleotide sequence ID" value="NZ_JBIAJP010000001.1"/>
</dbReference>
<evidence type="ECO:0000313" key="2">
    <source>
        <dbReference type="Proteomes" id="UP001601422"/>
    </source>
</evidence>
<keyword evidence="2" id="KW-1185">Reference proteome</keyword>
<accession>A0ABW6MPE1</accession>
<sequence length="78" mass="8389">MSGAVFRGGWDVVRGRERLPAADQPGGRLGLPAGFLIGADGRVLAAEYGEQAYDQWPVDELLHLASSHRHAAGRPPER</sequence>
<name>A0ABW6MPE1_9ACTN</name>
<protein>
    <submittedName>
        <fullName evidence="1">Uncharacterized protein</fullName>
    </submittedName>
</protein>
<comment type="caution">
    <text evidence="1">The sequence shown here is derived from an EMBL/GenBank/DDBJ whole genome shotgun (WGS) entry which is preliminary data.</text>
</comment>
<reference evidence="1 2" key="1">
    <citation type="submission" date="2024-10" db="EMBL/GenBank/DDBJ databases">
        <title>The Natural Products Discovery Center: Release of the First 8490 Sequenced Strains for Exploring Actinobacteria Biosynthetic Diversity.</title>
        <authorList>
            <person name="Kalkreuter E."/>
            <person name="Kautsar S.A."/>
            <person name="Yang D."/>
            <person name="Bader C.D."/>
            <person name="Teijaro C.N."/>
            <person name="Fluegel L."/>
            <person name="Davis C.M."/>
            <person name="Simpson J.R."/>
            <person name="Lauterbach L."/>
            <person name="Steele A.D."/>
            <person name="Gui C."/>
            <person name="Meng S."/>
            <person name="Li G."/>
            <person name="Viehrig K."/>
            <person name="Ye F."/>
            <person name="Su P."/>
            <person name="Kiefer A.F."/>
            <person name="Nichols A."/>
            <person name="Cepeda A.J."/>
            <person name="Yan W."/>
            <person name="Fan B."/>
            <person name="Jiang Y."/>
            <person name="Adhikari A."/>
            <person name="Zheng C.-J."/>
            <person name="Schuster L."/>
            <person name="Cowan T.M."/>
            <person name="Smanski M.J."/>
            <person name="Chevrette M.G."/>
            <person name="De Carvalho L.P.S."/>
            <person name="Shen B."/>
        </authorList>
    </citation>
    <scope>NUCLEOTIDE SEQUENCE [LARGE SCALE GENOMIC DNA]</scope>
    <source>
        <strain evidence="1 2">NPDC005497</strain>
    </source>
</reference>
<organism evidence="1 2">
    <name type="scientific">Streptomyces tibetensis</name>
    <dbReference type="NCBI Taxonomy" id="2382123"/>
    <lineage>
        <taxon>Bacteria</taxon>
        <taxon>Bacillati</taxon>
        <taxon>Actinomycetota</taxon>
        <taxon>Actinomycetes</taxon>
        <taxon>Kitasatosporales</taxon>
        <taxon>Streptomycetaceae</taxon>
        <taxon>Streptomyces</taxon>
    </lineage>
</organism>
<gene>
    <name evidence="1" type="ORF">ACFYQT_05455</name>
</gene>
<dbReference type="EMBL" id="JBIAJP010000001">
    <property type="protein sequence ID" value="MFF0002895.1"/>
    <property type="molecule type" value="Genomic_DNA"/>
</dbReference>
<evidence type="ECO:0000313" key="1">
    <source>
        <dbReference type="EMBL" id="MFF0002895.1"/>
    </source>
</evidence>